<evidence type="ECO:0000313" key="3">
    <source>
        <dbReference type="Proteomes" id="UP000183417"/>
    </source>
</evidence>
<dbReference type="AlphaFoldDB" id="A0A1H3H4W7"/>
<proteinExistence type="predicted"/>
<dbReference type="GeneID" id="94690590"/>
<dbReference type="InterPro" id="IPR014508">
    <property type="entry name" value="UCP020555_TPR-like"/>
</dbReference>
<sequence>MKQIPHSAATLAALAVCASLAGCAAPRQPLYAWNDYQPQVYQYLKDDGSTGAEDQLLKLEETRLKVQAEGKALPPGYRAHMAMLYSRTGNNEKTVQQLAEEKQHFPESAKFMDTLLQTFTARKD</sequence>
<evidence type="ECO:0008006" key="4">
    <source>
        <dbReference type="Google" id="ProtNLM"/>
    </source>
</evidence>
<dbReference type="RefSeq" id="WP_034364091.1">
    <property type="nucleotide sequence ID" value="NZ_AP025556.1"/>
</dbReference>
<keyword evidence="1" id="KW-0732">Signal</keyword>
<gene>
    <name evidence="2" type="ORF">SAMN05421547_102462</name>
</gene>
<evidence type="ECO:0000313" key="2">
    <source>
        <dbReference type="EMBL" id="SDY09804.1"/>
    </source>
</evidence>
<dbReference type="Pfam" id="PF16068">
    <property type="entry name" value="DUF4810"/>
    <property type="match status" value="1"/>
</dbReference>
<accession>A0A1H3H4W7</accession>
<feature type="signal peptide" evidence="1">
    <location>
        <begin position="1"/>
        <end position="24"/>
    </location>
</feature>
<dbReference type="Proteomes" id="UP000183417">
    <property type="component" value="Unassembled WGS sequence"/>
</dbReference>
<evidence type="ECO:0000256" key="1">
    <source>
        <dbReference type="SAM" id="SignalP"/>
    </source>
</evidence>
<name>A0A1H3H4W7_9BURK</name>
<protein>
    <recommendedName>
        <fullName evidence="4">DUF4810 domain-containing protein</fullName>
    </recommendedName>
</protein>
<dbReference type="EMBL" id="FNPE01000002">
    <property type="protein sequence ID" value="SDY09804.1"/>
    <property type="molecule type" value="Genomic_DNA"/>
</dbReference>
<organism evidence="2 3">
    <name type="scientific">Delftia lacustris</name>
    <dbReference type="NCBI Taxonomy" id="558537"/>
    <lineage>
        <taxon>Bacteria</taxon>
        <taxon>Pseudomonadati</taxon>
        <taxon>Pseudomonadota</taxon>
        <taxon>Betaproteobacteria</taxon>
        <taxon>Burkholderiales</taxon>
        <taxon>Comamonadaceae</taxon>
        <taxon>Delftia</taxon>
    </lineage>
</organism>
<feature type="chain" id="PRO_5010176146" description="DUF4810 domain-containing protein" evidence="1">
    <location>
        <begin position="25"/>
        <end position="124"/>
    </location>
</feature>
<reference evidence="2 3" key="1">
    <citation type="submission" date="2016-10" db="EMBL/GenBank/DDBJ databases">
        <authorList>
            <person name="de Groot N.N."/>
        </authorList>
    </citation>
    <scope>NUCLEOTIDE SEQUENCE [LARGE SCALE GENOMIC DNA]</scope>
    <source>
        <strain evidence="2 3">LMG 24775</strain>
    </source>
</reference>
<dbReference type="PIRSF" id="PIRSF020555">
    <property type="entry name" value="UCP020555"/>
    <property type="match status" value="1"/>
</dbReference>
<dbReference type="PROSITE" id="PS51257">
    <property type="entry name" value="PROKAR_LIPOPROTEIN"/>
    <property type="match status" value="1"/>
</dbReference>